<gene>
    <name evidence="3" type="ORF">A6A04_08410</name>
</gene>
<evidence type="ECO:0000256" key="1">
    <source>
        <dbReference type="ARBA" id="ARBA00022801"/>
    </source>
</evidence>
<sequence>MSLSLNALDSGPDSATDRPPLVILHGLLGSARNWGAVVKALGCGRRVLALDLPNHGSSPWTEVMDYPFMAREVAKVIESLGGKAAVLGHSMGGKAAMTLALTRPGLVERLVVADIAPVSYTHTFAPYVRAMRAVPLGEISSRGQVEGILAEHIPDRGVRAFLMQNLEGGQAGYRWRPNLAVLQAHMDDILAFPRFGEESRYEGPTLFVAGETSDYIRPEHEDVIAALFPNSRTVEIAGAGHWVHADNPAAFLDAVGAFL</sequence>
<dbReference type="InterPro" id="IPR000073">
    <property type="entry name" value="AB_hydrolase_1"/>
</dbReference>
<organism evidence="3 4">
    <name type="scientific">Paramagnetospirillum marisnigri</name>
    <dbReference type="NCBI Taxonomy" id="1285242"/>
    <lineage>
        <taxon>Bacteria</taxon>
        <taxon>Pseudomonadati</taxon>
        <taxon>Pseudomonadota</taxon>
        <taxon>Alphaproteobacteria</taxon>
        <taxon>Rhodospirillales</taxon>
        <taxon>Magnetospirillaceae</taxon>
        <taxon>Paramagnetospirillum</taxon>
    </lineage>
</organism>
<dbReference type="PRINTS" id="PR00412">
    <property type="entry name" value="EPOXHYDRLASE"/>
</dbReference>
<evidence type="ECO:0000259" key="2">
    <source>
        <dbReference type="Pfam" id="PF12697"/>
    </source>
</evidence>
<dbReference type="GO" id="GO:0016787">
    <property type="term" value="F:hydrolase activity"/>
    <property type="evidence" value="ECO:0007669"/>
    <property type="project" value="UniProtKB-KW"/>
</dbReference>
<accession>A0A178M8G8</accession>
<dbReference type="STRING" id="1285242.A6A04_08410"/>
<dbReference type="SUPFAM" id="SSF53474">
    <property type="entry name" value="alpha/beta-Hydrolases"/>
    <property type="match status" value="1"/>
</dbReference>
<dbReference type="InterPro" id="IPR000639">
    <property type="entry name" value="Epox_hydrolase-like"/>
</dbReference>
<dbReference type="AlphaFoldDB" id="A0A178M8G8"/>
<dbReference type="PANTHER" id="PTHR46118:SF4">
    <property type="entry name" value="PROTEIN ABHD11"/>
    <property type="match status" value="1"/>
</dbReference>
<comment type="caution">
    <text evidence="3">The sequence shown here is derived from an EMBL/GenBank/DDBJ whole genome shotgun (WGS) entry which is preliminary data.</text>
</comment>
<dbReference type="Proteomes" id="UP000078428">
    <property type="component" value="Unassembled WGS sequence"/>
</dbReference>
<dbReference type="OrthoDB" id="9808398at2"/>
<reference evidence="3 4" key="1">
    <citation type="submission" date="2016-04" db="EMBL/GenBank/DDBJ databases">
        <title>Draft genome sequence of freshwater magnetotactic bacteria Magnetospirillum marisnigri SP-1 and Magnetospirillum moscoviense BB-1.</title>
        <authorList>
            <person name="Koziaeva V."/>
            <person name="Dziuba M.V."/>
            <person name="Ivanov T.M."/>
            <person name="Kuznetsov B."/>
            <person name="Grouzdev D.S."/>
        </authorList>
    </citation>
    <scope>NUCLEOTIDE SEQUENCE [LARGE SCALE GENOMIC DNA]</scope>
    <source>
        <strain evidence="3 4">SP-1</strain>
    </source>
</reference>
<proteinExistence type="predicted"/>
<dbReference type="InterPro" id="IPR029058">
    <property type="entry name" value="AB_hydrolase_fold"/>
</dbReference>
<evidence type="ECO:0000313" key="3">
    <source>
        <dbReference type="EMBL" id="OAN44826.1"/>
    </source>
</evidence>
<keyword evidence="1" id="KW-0378">Hydrolase</keyword>
<dbReference type="Gene3D" id="3.40.50.1820">
    <property type="entry name" value="alpha/beta hydrolase"/>
    <property type="match status" value="1"/>
</dbReference>
<protein>
    <submittedName>
        <fullName evidence="3">Esterase</fullName>
    </submittedName>
</protein>
<dbReference type="PANTHER" id="PTHR46118">
    <property type="entry name" value="PROTEIN ABHD11"/>
    <property type="match status" value="1"/>
</dbReference>
<dbReference type="Pfam" id="PF12697">
    <property type="entry name" value="Abhydrolase_6"/>
    <property type="match status" value="1"/>
</dbReference>
<name>A0A178M8G8_9PROT</name>
<evidence type="ECO:0000313" key="4">
    <source>
        <dbReference type="Proteomes" id="UP000078428"/>
    </source>
</evidence>
<keyword evidence="4" id="KW-1185">Reference proteome</keyword>
<dbReference type="EMBL" id="LWQT01000109">
    <property type="protein sequence ID" value="OAN44826.1"/>
    <property type="molecule type" value="Genomic_DNA"/>
</dbReference>
<dbReference type="RefSeq" id="WP_068495664.1">
    <property type="nucleotide sequence ID" value="NZ_LWQT01000109.1"/>
</dbReference>
<feature type="domain" description="AB hydrolase-1" evidence="2">
    <location>
        <begin position="21"/>
        <end position="254"/>
    </location>
</feature>
<dbReference type="PRINTS" id="PR00111">
    <property type="entry name" value="ABHYDROLASE"/>
</dbReference>